<protein>
    <submittedName>
        <fullName evidence="3">Putative mucin TcMUCII</fullName>
    </submittedName>
</protein>
<sequence>MTTCRLLCALLVLALCCCPSVCESETQQTQADAGGGGERPLPPPPSPPPKPSTTRDHVSADTSLISTSLEEEVIEEEIDDPSSKTTTITATQSRENTKTPETNGKETNSLSPASEGAPPGTIHSGLQSPESAAEKGNVDGDELIFTDEGPESKDVTNNLQTNVNNGKTRSQIDTSLSEEKANKNAETLSKTTTTTTTQAPTTTTTRAPSLLREIDGSLSSSAWVCAPLLLAASALAYTAVG</sequence>
<dbReference type="InterPro" id="IPR000458">
    <property type="entry name" value="Tryp_mucin"/>
</dbReference>
<feature type="compositionally biased region" description="Acidic residues" evidence="1">
    <location>
        <begin position="139"/>
        <end position="149"/>
    </location>
</feature>
<feature type="compositionally biased region" description="Polar residues" evidence="1">
    <location>
        <begin position="83"/>
        <end position="112"/>
    </location>
</feature>
<dbReference type="AlphaFoldDB" id="A0A2V2UV58"/>
<evidence type="ECO:0000313" key="3">
    <source>
        <dbReference type="EMBL" id="PWU87022.1"/>
    </source>
</evidence>
<gene>
    <name evidence="3" type="ORF">C4B63_103g83</name>
</gene>
<feature type="signal peptide" evidence="2">
    <location>
        <begin position="1"/>
        <end position="24"/>
    </location>
</feature>
<dbReference type="VEuPathDB" id="TriTrypDB:BCY84_12506"/>
<feature type="compositionally biased region" description="Low complexity" evidence="1">
    <location>
        <begin position="191"/>
        <end position="205"/>
    </location>
</feature>
<feature type="region of interest" description="Disordered" evidence="1">
    <location>
        <begin position="28"/>
        <end position="208"/>
    </location>
</feature>
<dbReference type="VEuPathDB" id="TriTrypDB:TCSYLVIO_009659"/>
<dbReference type="VEuPathDB" id="TriTrypDB:C4B63_103g83"/>
<dbReference type="Proteomes" id="UP000246121">
    <property type="component" value="Unassembled WGS sequence"/>
</dbReference>
<keyword evidence="2" id="KW-0732">Signal</keyword>
<feature type="compositionally biased region" description="Pro residues" evidence="1">
    <location>
        <begin position="40"/>
        <end position="51"/>
    </location>
</feature>
<proteinExistence type="predicted"/>
<evidence type="ECO:0000313" key="4">
    <source>
        <dbReference type="Proteomes" id="UP000246121"/>
    </source>
</evidence>
<feature type="compositionally biased region" description="Polar residues" evidence="1">
    <location>
        <begin position="155"/>
        <end position="175"/>
    </location>
</feature>
<dbReference type="EMBL" id="PRFA01000103">
    <property type="protein sequence ID" value="PWU87022.1"/>
    <property type="molecule type" value="Genomic_DNA"/>
</dbReference>
<feature type="chain" id="PRO_5016004409" evidence="2">
    <location>
        <begin position="25"/>
        <end position="241"/>
    </location>
</feature>
<evidence type="ECO:0000256" key="1">
    <source>
        <dbReference type="SAM" id="MobiDB-lite"/>
    </source>
</evidence>
<dbReference type="Pfam" id="PF01456">
    <property type="entry name" value="Mucin"/>
    <property type="match status" value="1"/>
</dbReference>
<accession>A0A2V2UV58</accession>
<evidence type="ECO:0000256" key="2">
    <source>
        <dbReference type="SAM" id="SignalP"/>
    </source>
</evidence>
<reference evidence="3 4" key="1">
    <citation type="journal article" date="2018" name="Microb. Genom.">
        <title>Expanding an expanded genome: long-read sequencing of Trypanosoma cruzi.</title>
        <authorList>
            <person name="Berna L."/>
            <person name="Rodriguez M."/>
            <person name="Chiribao M.L."/>
            <person name="Parodi-Talice A."/>
            <person name="Pita S."/>
            <person name="Rijo G."/>
            <person name="Alvarez-Valin F."/>
            <person name="Robello C."/>
        </authorList>
    </citation>
    <scope>NUCLEOTIDE SEQUENCE [LARGE SCALE GENOMIC DNA]</scope>
    <source>
        <strain evidence="3 4">Dm28c</strain>
    </source>
</reference>
<dbReference type="VEuPathDB" id="TriTrypDB:ECC02_013074"/>
<comment type="caution">
    <text evidence="3">The sequence shown here is derived from an EMBL/GenBank/DDBJ whole genome shotgun (WGS) entry which is preliminary data.</text>
</comment>
<organism evidence="3 4">
    <name type="scientific">Trypanosoma cruzi</name>
    <dbReference type="NCBI Taxonomy" id="5693"/>
    <lineage>
        <taxon>Eukaryota</taxon>
        <taxon>Discoba</taxon>
        <taxon>Euglenozoa</taxon>
        <taxon>Kinetoplastea</taxon>
        <taxon>Metakinetoplastina</taxon>
        <taxon>Trypanosomatida</taxon>
        <taxon>Trypanosomatidae</taxon>
        <taxon>Trypanosoma</taxon>
        <taxon>Schizotrypanum</taxon>
    </lineage>
</organism>
<name>A0A2V2UV58_TRYCR</name>
<feature type="compositionally biased region" description="Acidic residues" evidence="1">
    <location>
        <begin position="69"/>
        <end position="80"/>
    </location>
</feature>